<dbReference type="AlphaFoldDB" id="A0A0L6UE08"/>
<dbReference type="EMBL" id="LAVV01012650">
    <property type="protein sequence ID" value="KNZ46462.1"/>
    <property type="molecule type" value="Genomic_DNA"/>
</dbReference>
<keyword evidence="3" id="KW-1185">Reference proteome</keyword>
<evidence type="ECO:0000313" key="2">
    <source>
        <dbReference type="EMBL" id="KNZ46462.1"/>
    </source>
</evidence>
<proteinExistence type="predicted"/>
<name>A0A0L6UE08_9BASI</name>
<reference evidence="2 3" key="1">
    <citation type="submission" date="2015-08" db="EMBL/GenBank/DDBJ databases">
        <title>Next Generation Sequencing and Analysis of the Genome of Puccinia sorghi L Schw, the Causal Agent of Maize Common Rust.</title>
        <authorList>
            <person name="Rochi L."/>
            <person name="Burguener G."/>
            <person name="Darino M."/>
            <person name="Turjanski A."/>
            <person name="Kreff E."/>
            <person name="Dieguez M.J."/>
            <person name="Sacco F."/>
        </authorList>
    </citation>
    <scope>NUCLEOTIDE SEQUENCE [LARGE SCALE GENOMIC DNA]</scope>
    <source>
        <strain evidence="2 3">RO10H11247</strain>
    </source>
</reference>
<comment type="caution">
    <text evidence="2">The sequence shown here is derived from an EMBL/GenBank/DDBJ whole genome shotgun (WGS) entry which is preliminary data.</text>
</comment>
<feature type="compositionally biased region" description="Acidic residues" evidence="1">
    <location>
        <begin position="186"/>
        <end position="202"/>
    </location>
</feature>
<dbReference type="VEuPathDB" id="FungiDB:VP01_723g1"/>
<feature type="non-terminal residue" evidence="2">
    <location>
        <position position="1"/>
    </location>
</feature>
<organism evidence="2 3">
    <name type="scientific">Puccinia sorghi</name>
    <dbReference type="NCBI Taxonomy" id="27349"/>
    <lineage>
        <taxon>Eukaryota</taxon>
        <taxon>Fungi</taxon>
        <taxon>Dikarya</taxon>
        <taxon>Basidiomycota</taxon>
        <taxon>Pucciniomycotina</taxon>
        <taxon>Pucciniomycetes</taxon>
        <taxon>Pucciniales</taxon>
        <taxon>Pucciniaceae</taxon>
        <taxon>Puccinia</taxon>
    </lineage>
</organism>
<dbReference type="Proteomes" id="UP000037035">
    <property type="component" value="Unassembled WGS sequence"/>
</dbReference>
<evidence type="ECO:0000256" key="1">
    <source>
        <dbReference type="SAM" id="MobiDB-lite"/>
    </source>
</evidence>
<accession>A0A0L6UE08</accession>
<evidence type="ECO:0000313" key="3">
    <source>
        <dbReference type="Proteomes" id="UP000037035"/>
    </source>
</evidence>
<dbReference type="OrthoDB" id="3056461at2759"/>
<protein>
    <submittedName>
        <fullName evidence="2">Uncharacterized protein</fullName>
    </submittedName>
</protein>
<feature type="region of interest" description="Disordered" evidence="1">
    <location>
        <begin position="179"/>
        <end position="208"/>
    </location>
</feature>
<feature type="region of interest" description="Disordered" evidence="1">
    <location>
        <begin position="62"/>
        <end position="90"/>
    </location>
</feature>
<sequence length="208" mass="24490">QSTTSITTIIYASLNFFSCSEASKTISKDKIQFQFSQQQIIQFCNRCLNNQNHQVPIRKNHQLNQKRVQRSKREPDVPPKSSFLQKPPKGLPLNFYDPNWFNNLLKQQRINVANTWVLRIYWTNSSPKITSINFWLHMTSLMKSITRRRRHQTLRMIPAIELDDNNYENLEKTADSMKCADKDIEYNEDQDQGGGDDEDDQEMACKQR</sequence>
<gene>
    <name evidence="2" type="ORF">VP01_723g1</name>
</gene>